<proteinExistence type="predicted"/>
<evidence type="ECO:0000259" key="1">
    <source>
        <dbReference type="Pfam" id="PF16409"/>
    </source>
</evidence>
<feature type="domain" description="DUF5017" evidence="1">
    <location>
        <begin position="20"/>
        <end position="216"/>
    </location>
</feature>
<evidence type="ECO:0000313" key="2">
    <source>
        <dbReference type="EMBL" id="RGS00623.1"/>
    </source>
</evidence>
<dbReference type="SUPFAM" id="SSF49299">
    <property type="entry name" value="PKD domain"/>
    <property type="match status" value="1"/>
</dbReference>
<dbReference type="Pfam" id="PF16409">
    <property type="entry name" value="DUF5017"/>
    <property type="match status" value="1"/>
</dbReference>
<dbReference type="PROSITE" id="PS51257">
    <property type="entry name" value="PROKAR_LIPOPROTEIN"/>
    <property type="match status" value="1"/>
</dbReference>
<sequence length="324" mass="36342">MKGSKLYIVFIMVTMFLTGCNPDNVDNVTFDVSIADCTNQIHTGREVTFLFEGNPDYITFYSGENGNSYANKDRTTVTLNSLTLEASFKQQYTDKEYYNKELIHVYISEDFSGNYTVEGIKNSHWTKISGQEAGQLIVPAPPTSSSVTTESTYNLAKYADKNFYVAFEYNAPKREEVPESDGNGKYVQAPRIDVQSLVLKKETADGQQVAMSNTATDWGFQIVYENSEQKGSYLVNDESLLFQPQKNLEHNDDDIIVWMVSQNLVPNSVSPDRGTAIKGTDVALSSYTYTYSQPGVYTATFIATNANMWNSKQTIKEITFTVSE</sequence>
<dbReference type="RefSeq" id="WP_118482716.1">
    <property type="nucleotide sequence ID" value="NZ_CAUELD010000001.1"/>
</dbReference>
<dbReference type="EMBL" id="QRUU01000001">
    <property type="protein sequence ID" value="RGS00623.1"/>
    <property type="molecule type" value="Genomic_DNA"/>
</dbReference>
<organism evidence="2 3">
    <name type="scientific">Phocaeicola coprocola</name>
    <dbReference type="NCBI Taxonomy" id="310298"/>
    <lineage>
        <taxon>Bacteria</taxon>
        <taxon>Pseudomonadati</taxon>
        <taxon>Bacteroidota</taxon>
        <taxon>Bacteroidia</taxon>
        <taxon>Bacteroidales</taxon>
        <taxon>Bacteroidaceae</taxon>
        <taxon>Phocaeicola</taxon>
    </lineage>
</organism>
<evidence type="ECO:0000313" key="3">
    <source>
        <dbReference type="Proteomes" id="UP000285864"/>
    </source>
</evidence>
<protein>
    <submittedName>
        <fullName evidence="2">DUF5017 domain-containing protein</fullName>
    </submittedName>
</protein>
<keyword evidence="3" id="KW-1185">Reference proteome</keyword>
<dbReference type="InterPro" id="IPR035986">
    <property type="entry name" value="PKD_dom_sf"/>
</dbReference>
<dbReference type="Proteomes" id="UP000285864">
    <property type="component" value="Unassembled WGS sequence"/>
</dbReference>
<dbReference type="InterPro" id="IPR032185">
    <property type="entry name" value="DUF5017"/>
</dbReference>
<dbReference type="AlphaFoldDB" id="A0A412H008"/>
<comment type="caution">
    <text evidence="2">The sequence shown here is derived from an EMBL/GenBank/DDBJ whole genome shotgun (WGS) entry which is preliminary data.</text>
</comment>
<gene>
    <name evidence="2" type="ORF">DWY20_00620</name>
</gene>
<name>A0A412H008_9BACT</name>
<accession>A0A412H008</accession>
<reference evidence="2 3" key="1">
    <citation type="submission" date="2018-08" db="EMBL/GenBank/DDBJ databases">
        <title>A genome reference for cultivated species of the human gut microbiota.</title>
        <authorList>
            <person name="Zou Y."/>
            <person name="Xue W."/>
            <person name="Luo G."/>
        </authorList>
    </citation>
    <scope>NUCLEOTIDE SEQUENCE [LARGE SCALE GENOMIC DNA]</scope>
    <source>
        <strain evidence="2 3">AF24-2</strain>
    </source>
</reference>